<evidence type="ECO:0000313" key="3">
    <source>
        <dbReference type="EMBL" id="GMM58351.1"/>
    </source>
</evidence>
<feature type="compositionally biased region" description="Polar residues" evidence="1">
    <location>
        <begin position="466"/>
        <end position="476"/>
    </location>
</feature>
<gene>
    <name evidence="3" type="ORF">DAKH74_049680</name>
</gene>
<accession>A0AAV5S3N2</accession>
<sequence>MSGHPSNNTPTENSNAPTLVNGSSNGNDNDDRAQLRKLYGSNDDDDMGPSVSMAKEAENAEDFHKSSFNLKRTRSMGLLDEYIDPMKKLLEQSRKENSTTTTPAPNTNPSHQTSTRYRDSDGESYSSDSESGSSYSTSSDSDSYSDSDSDSYSDSTSASSSTSNSTYSDNRMANEDDVNMTSTSVSPPSVGNDDILIPQDDNDVVVEPERHVDYLSHNWQEDEISNSWKYIILKKKKRDIDLVNAARLENASWRTWAKTRNHLKTVSPEVVNWSKDSDVTWLYGPIVRDDEVGPENQEENQNPFDARGYGSDDETSKLLPVINKSKTLPKPDESVQLKPILKKRTVPEIIEENSQWRLNEAKKHYYEMRRAAASLDPNAHIHDDYDLLAAKVNAQYFQGSGKTESQTNSSGTPSASNENDINAAHVPDATDDQNSKQHSAGSGSTNTTTAPESAMQKSSLYKEGSDPTTSSILTNKTKQHQHNATRPKRHIHFNDRVEQCMVVKIESDSESSSESEAEGEGNPLGQSSLKRNNSSRSMFSLHGSDDSDASSDDSSDSESDDNGDGLFINARFSRRSNSVVHSPVSTAPPSPTSLSKTRKRKVKPAIKLLPATTLNYGSDEESDNSDYNSYGNAVSHNVNTQRGYDYIYDYNSVYTGDTSNFLPIDNCDIVDVPDGINLQTSIADSNKSNYNFEQSTDNLGNTSSGPKEPTVTYAKSNKPPTANISDEDLYSSDDQYSLSSNTDDDEFIEDSYYRSSGDEGEESNNESDGSDTPPVQEDPQSSLKRTVSLGKSTDSLRNLSQMSMNSSTRLASHSFITGNKLNDDNDRPTGLATTAGSARPPIAKRSSTRSFIFNSDSDDDDSDDSDDSSFGKPLVSSPLVSVNPKSSSDNAKGHRLTPPKRTPSSSYLSNTSDPNGPTSSHQH</sequence>
<keyword evidence="4" id="KW-1185">Reference proteome</keyword>
<dbReference type="InterPro" id="IPR052292">
    <property type="entry name" value="Glucose_repression_reg"/>
</dbReference>
<feature type="region of interest" description="Disordered" evidence="1">
    <location>
        <begin position="290"/>
        <end position="315"/>
    </location>
</feature>
<dbReference type="EMBL" id="BTGD01000025">
    <property type="protein sequence ID" value="GMM58351.1"/>
    <property type="molecule type" value="Genomic_DNA"/>
</dbReference>
<feature type="domain" description="Nitrogen regulatory protein areA GATA-like" evidence="2">
    <location>
        <begin position="227"/>
        <end position="258"/>
    </location>
</feature>
<feature type="compositionally biased region" description="Low complexity" evidence="1">
    <location>
        <begin position="123"/>
        <end position="142"/>
    </location>
</feature>
<evidence type="ECO:0000256" key="1">
    <source>
        <dbReference type="SAM" id="MobiDB-lite"/>
    </source>
</evidence>
<feature type="compositionally biased region" description="Acidic residues" evidence="1">
    <location>
        <begin position="508"/>
        <end position="519"/>
    </location>
</feature>
<feature type="region of interest" description="Disordered" evidence="1">
    <location>
        <begin position="399"/>
        <end position="602"/>
    </location>
</feature>
<reference evidence="3 4" key="1">
    <citation type="journal article" date="2023" name="Elife">
        <title>Identification of key yeast species and microbe-microbe interactions impacting larval growth of Drosophila in the wild.</title>
        <authorList>
            <person name="Mure A."/>
            <person name="Sugiura Y."/>
            <person name="Maeda R."/>
            <person name="Honda K."/>
            <person name="Sakurai N."/>
            <person name="Takahashi Y."/>
            <person name="Watada M."/>
            <person name="Katoh T."/>
            <person name="Gotoh A."/>
            <person name="Gotoh Y."/>
            <person name="Taniguchi I."/>
            <person name="Nakamura K."/>
            <person name="Hayashi T."/>
            <person name="Katayama T."/>
            <person name="Uemura T."/>
            <person name="Hattori Y."/>
        </authorList>
    </citation>
    <scope>NUCLEOTIDE SEQUENCE [LARGE SCALE GENOMIC DNA]</scope>
    <source>
        <strain evidence="3 4">KH-74</strain>
    </source>
</reference>
<feature type="compositionally biased region" description="Polar residues" evidence="1">
    <location>
        <begin position="524"/>
        <end position="538"/>
    </location>
</feature>
<feature type="compositionally biased region" description="Polar residues" evidence="1">
    <location>
        <begin position="713"/>
        <end position="724"/>
    </location>
</feature>
<feature type="compositionally biased region" description="Low complexity" evidence="1">
    <location>
        <begin position="152"/>
        <end position="170"/>
    </location>
</feature>
<name>A0AAV5S3N2_MAUHU</name>
<dbReference type="Proteomes" id="UP001377567">
    <property type="component" value="Unassembled WGS sequence"/>
</dbReference>
<feature type="compositionally biased region" description="Polar residues" evidence="1">
    <location>
        <begin position="902"/>
        <end position="923"/>
    </location>
</feature>
<dbReference type="GO" id="GO:0005773">
    <property type="term" value="C:vacuole"/>
    <property type="evidence" value="ECO:0007669"/>
    <property type="project" value="GOC"/>
</dbReference>
<dbReference type="GO" id="GO:0042149">
    <property type="term" value="P:cellular response to glucose starvation"/>
    <property type="evidence" value="ECO:0007669"/>
    <property type="project" value="TreeGrafter"/>
</dbReference>
<dbReference type="InterPro" id="IPR013860">
    <property type="entry name" value="AreA_GATA"/>
</dbReference>
<feature type="compositionally biased region" description="Acidic residues" evidence="1">
    <location>
        <begin position="758"/>
        <end position="769"/>
    </location>
</feature>
<feature type="region of interest" description="Disordered" evidence="1">
    <location>
        <begin position="93"/>
        <end position="198"/>
    </location>
</feature>
<comment type="caution">
    <text evidence="3">The sequence shown here is derived from an EMBL/GenBank/DDBJ whole genome shotgun (WGS) entry which is preliminary data.</text>
</comment>
<feature type="compositionally biased region" description="Basic residues" evidence="1">
    <location>
        <begin position="477"/>
        <end position="491"/>
    </location>
</feature>
<feature type="compositionally biased region" description="Acidic residues" evidence="1">
    <location>
        <begin position="856"/>
        <end position="867"/>
    </location>
</feature>
<feature type="compositionally biased region" description="Basic and acidic residues" evidence="1">
    <location>
        <begin position="55"/>
        <end position="65"/>
    </location>
</feature>
<protein>
    <submittedName>
        <fullName evidence="3">Protein phosphatase regulator</fullName>
    </submittedName>
</protein>
<proteinExistence type="predicted"/>
<feature type="compositionally biased region" description="Polar residues" evidence="1">
    <location>
        <begin position="778"/>
        <end position="820"/>
    </location>
</feature>
<feature type="compositionally biased region" description="Polar residues" evidence="1">
    <location>
        <begin position="399"/>
        <end position="420"/>
    </location>
</feature>
<feature type="compositionally biased region" description="Acidic residues" evidence="1">
    <location>
        <begin position="546"/>
        <end position="563"/>
    </location>
</feature>
<dbReference type="AlphaFoldDB" id="A0AAV5S3N2"/>
<evidence type="ECO:0000259" key="2">
    <source>
        <dbReference type="Pfam" id="PF08550"/>
    </source>
</evidence>
<evidence type="ECO:0000313" key="4">
    <source>
        <dbReference type="Proteomes" id="UP001377567"/>
    </source>
</evidence>
<feature type="region of interest" description="Disordered" evidence="1">
    <location>
        <begin position="1"/>
        <end position="68"/>
    </location>
</feature>
<feature type="compositionally biased region" description="Low complexity" evidence="1">
    <location>
        <begin position="98"/>
        <end position="110"/>
    </location>
</feature>
<dbReference type="PANTHER" id="PTHR28051:SF1">
    <property type="entry name" value="PROTEIN MTL1-RELATED"/>
    <property type="match status" value="1"/>
</dbReference>
<dbReference type="PANTHER" id="PTHR28051">
    <property type="entry name" value="PROTEIN MTL1-RELATED"/>
    <property type="match status" value="1"/>
</dbReference>
<organism evidence="3 4">
    <name type="scientific">Maudiozyma humilis</name>
    <name type="common">Sour dough yeast</name>
    <name type="synonym">Kazachstania humilis</name>
    <dbReference type="NCBI Taxonomy" id="51915"/>
    <lineage>
        <taxon>Eukaryota</taxon>
        <taxon>Fungi</taxon>
        <taxon>Dikarya</taxon>
        <taxon>Ascomycota</taxon>
        <taxon>Saccharomycotina</taxon>
        <taxon>Saccharomycetes</taxon>
        <taxon>Saccharomycetales</taxon>
        <taxon>Saccharomycetaceae</taxon>
        <taxon>Maudiozyma</taxon>
    </lineage>
</organism>
<feature type="compositionally biased region" description="Polar residues" evidence="1">
    <location>
        <begin position="688"/>
        <end position="705"/>
    </location>
</feature>
<feature type="compositionally biased region" description="Polar residues" evidence="1">
    <location>
        <begin position="878"/>
        <end position="890"/>
    </location>
</feature>
<feature type="compositionally biased region" description="Low complexity" evidence="1">
    <location>
        <begin position="439"/>
        <end position="450"/>
    </location>
</feature>
<feature type="region of interest" description="Disordered" evidence="1">
    <location>
        <begin position="688"/>
        <end position="923"/>
    </location>
</feature>
<feature type="compositionally biased region" description="Polar residues" evidence="1">
    <location>
        <begin position="1"/>
        <end position="20"/>
    </location>
</feature>
<dbReference type="Pfam" id="PF08550">
    <property type="entry name" value="GATA_AreA"/>
    <property type="match status" value="1"/>
</dbReference>
<feature type="compositionally biased region" description="Polar residues" evidence="1">
    <location>
        <begin position="179"/>
        <end position="189"/>
    </location>
</feature>
<dbReference type="GO" id="GO:0007039">
    <property type="term" value="P:protein catabolic process in the vacuole"/>
    <property type="evidence" value="ECO:0007669"/>
    <property type="project" value="TreeGrafter"/>
</dbReference>